<dbReference type="InterPro" id="IPR010982">
    <property type="entry name" value="Lambda_DNA-bd_dom_sf"/>
</dbReference>
<proteinExistence type="predicted"/>
<evidence type="ECO:0000313" key="3">
    <source>
        <dbReference type="Proteomes" id="UP000266693"/>
    </source>
</evidence>
<evidence type="ECO:0000313" key="2">
    <source>
        <dbReference type="EMBL" id="RHW17163.1"/>
    </source>
</evidence>
<reference evidence="2 3" key="1">
    <citation type="submission" date="2018-08" db="EMBL/GenBank/DDBJ databases">
        <title>The multiple taxonomic identification of Sphingomonas gilva.</title>
        <authorList>
            <person name="Zhu D."/>
            <person name="Zheng S."/>
        </authorList>
    </citation>
    <scope>NUCLEOTIDE SEQUENCE [LARGE SCALE GENOMIC DNA]</scope>
    <source>
        <strain evidence="2 3">ZDH117</strain>
    </source>
</reference>
<comment type="caution">
    <text evidence="2">The sequence shown here is derived from an EMBL/GenBank/DDBJ whole genome shotgun (WGS) entry which is preliminary data.</text>
</comment>
<keyword evidence="3" id="KW-1185">Reference proteome</keyword>
<dbReference type="RefSeq" id="WP_118864329.1">
    <property type="nucleotide sequence ID" value="NZ_QWLV01000005.1"/>
</dbReference>
<sequence>MLLKTMHREDVKSAIRKKYGSLNAFYEAENLAKRSVSDLFRGRTSGPTAEAVERVLQEQVSESNSLDCSSAPAPVHRPNEAGE</sequence>
<evidence type="ECO:0000256" key="1">
    <source>
        <dbReference type="SAM" id="MobiDB-lite"/>
    </source>
</evidence>
<gene>
    <name evidence="2" type="ORF">D1610_11480</name>
</gene>
<dbReference type="OrthoDB" id="7585970at2"/>
<organism evidence="2 3">
    <name type="scientific">Sphingomonas gilva</name>
    <dbReference type="NCBI Taxonomy" id="2305907"/>
    <lineage>
        <taxon>Bacteria</taxon>
        <taxon>Pseudomonadati</taxon>
        <taxon>Pseudomonadota</taxon>
        <taxon>Alphaproteobacteria</taxon>
        <taxon>Sphingomonadales</taxon>
        <taxon>Sphingomonadaceae</taxon>
        <taxon>Sphingomonas</taxon>
    </lineage>
</organism>
<feature type="compositionally biased region" description="Polar residues" evidence="1">
    <location>
        <begin position="58"/>
        <end position="68"/>
    </location>
</feature>
<name>A0A396RS61_9SPHN</name>
<dbReference type="Gene3D" id="1.10.260.40">
    <property type="entry name" value="lambda repressor-like DNA-binding domains"/>
    <property type="match status" value="1"/>
</dbReference>
<accession>A0A396RS61</accession>
<protein>
    <submittedName>
        <fullName evidence="2">Uncharacterized protein</fullName>
    </submittedName>
</protein>
<dbReference type="EMBL" id="QWLV01000005">
    <property type="protein sequence ID" value="RHW17163.1"/>
    <property type="molecule type" value="Genomic_DNA"/>
</dbReference>
<feature type="region of interest" description="Disordered" evidence="1">
    <location>
        <begin position="57"/>
        <end position="83"/>
    </location>
</feature>
<dbReference type="GO" id="GO:0003677">
    <property type="term" value="F:DNA binding"/>
    <property type="evidence" value="ECO:0007669"/>
    <property type="project" value="InterPro"/>
</dbReference>
<dbReference type="AlphaFoldDB" id="A0A396RS61"/>
<dbReference type="Proteomes" id="UP000266693">
    <property type="component" value="Unassembled WGS sequence"/>
</dbReference>